<protein>
    <recommendedName>
        <fullName evidence="2">TerB family tellurite resistance protein</fullName>
    </recommendedName>
</protein>
<reference evidence="1" key="1">
    <citation type="submission" date="2019-11" db="EMBL/GenBank/DDBJ databases">
        <title>Genomic insights into an expanded diversity of filamentous marine cyanobacteria reveals the extraordinary biosynthetic potential of Moorea and Okeania.</title>
        <authorList>
            <person name="Ferreira Leao T."/>
            <person name="Wang M."/>
            <person name="Moss N."/>
            <person name="Da Silva R."/>
            <person name="Sanders J."/>
            <person name="Nurk S."/>
            <person name="Gurevich A."/>
            <person name="Humphrey G."/>
            <person name="Reher R."/>
            <person name="Zhu Q."/>
            <person name="Belda-Ferre P."/>
            <person name="Glukhov E."/>
            <person name="Rex R."/>
            <person name="Dorrestein P.C."/>
            <person name="Knight R."/>
            <person name="Pevzner P."/>
            <person name="Gerwick W.H."/>
            <person name="Gerwick L."/>
        </authorList>
    </citation>
    <scope>NUCLEOTIDE SEQUENCE</scope>
    <source>
        <strain evidence="1">SIO1C4</strain>
    </source>
</reference>
<sequence>MKVFYPNHKELTPEELQELEKFRTIIERATADGVITRGERETITAAMYADNKVTVQELAMIRTLIQEKVATGEIKLDYS</sequence>
<name>A0A6B3N305_9CYAN</name>
<dbReference type="AlphaFoldDB" id="A0A6B3N305"/>
<evidence type="ECO:0000313" key="1">
    <source>
        <dbReference type="EMBL" id="NER28076.1"/>
    </source>
</evidence>
<organism evidence="1">
    <name type="scientific">Symploca sp. SIO1C4</name>
    <dbReference type="NCBI Taxonomy" id="2607765"/>
    <lineage>
        <taxon>Bacteria</taxon>
        <taxon>Bacillati</taxon>
        <taxon>Cyanobacteriota</taxon>
        <taxon>Cyanophyceae</taxon>
        <taxon>Coleofasciculales</taxon>
        <taxon>Coleofasciculaceae</taxon>
        <taxon>Symploca</taxon>
    </lineage>
</organism>
<evidence type="ECO:0008006" key="2">
    <source>
        <dbReference type="Google" id="ProtNLM"/>
    </source>
</evidence>
<gene>
    <name evidence="1" type="ORF">F6J89_10690</name>
</gene>
<comment type="caution">
    <text evidence="1">The sequence shown here is derived from an EMBL/GenBank/DDBJ whole genome shotgun (WGS) entry which is preliminary data.</text>
</comment>
<accession>A0A6B3N305</accession>
<dbReference type="EMBL" id="JAAHFQ010000167">
    <property type="protein sequence ID" value="NER28076.1"/>
    <property type="molecule type" value="Genomic_DNA"/>
</dbReference>
<proteinExistence type="predicted"/>